<organism evidence="11 12">
    <name type="scientific">Mytilus galloprovincialis</name>
    <name type="common">Mediterranean mussel</name>
    <dbReference type="NCBI Taxonomy" id="29158"/>
    <lineage>
        <taxon>Eukaryota</taxon>
        <taxon>Metazoa</taxon>
        <taxon>Spiralia</taxon>
        <taxon>Lophotrochozoa</taxon>
        <taxon>Mollusca</taxon>
        <taxon>Bivalvia</taxon>
        <taxon>Autobranchia</taxon>
        <taxon>Pteriomorphia</taxon>
        <taxon>Mytilida</taxon>
        <taxon>Mytiloidea</taxon>
        <taxon>Mytilidae</taxon>
        <taxon>Mytilinae</taxon>
        <taxon>Mytilus</taxon>
    </lineage>
</organism>
<reference evidence="11" key="1">
    <citation type="submission" date="2018-11" db="EMBL/GenBank/DDBJ databases">
        <authorList>
            <person name="Alioto T."/>
            <person name="Alioto T."/>
        </authorList>
    </citation>
    <scope>NUCLEOTIDE SEQUENCE</scope>
</reference>
<accession>A0A8B6GTT8</accession>
<evidence type="ECO:0000256" key="4">
    <source>
        <dbReference type="ARBA" id="ARBA00022692"/>
    </source>
</evidence>
<dbReference type="GO" id="GO:0009247">
    <property type="term" value="P:glycolipid biosynthetic process"/>
    <property type="evidence" value="ECO:0007669"/>
    <property type="project" value="InterPro"/>
</dbReference>
<evidence type="ECO:0000256" key="8">
    <source>
        <dbReference type="ARBA" id="ARBA00023136"/>
    </source>
</evidence>
<dbReference type="Pfam" id="PF06990">
    <property type="entry name" value="Gal-3-0_sulfotr"/>
    <property type="match status" value="1"/>
</dbReference>
<evidence type="ECO:0000313" key="11">
    <source>
        <dbReference type="EMBL" id="VDI68843.1"/>
    </source>
</evidence>
<dbReference type="InterPro" id="IPR009729">
    <property type="entry name" value="Gal-3-0_sulfotransfrase"/>
</dbReference>
<keyword evidence="5" id="KW-0735">Signal-anchor</keyword>
<keyword evidence="8 10" id="KW-0472">Membrane</keyword>
<evidence type="ECO:0000256" key="5">
    <source>
        <dbReference type="ARBA" id="ARBA00022968"/>
    </source>
</evidence>
<feature type="transmembrane region" description="Helical" evidence="10">
    <location>
        <begin position="12"/>
        <end position="33"/>
    </location>
</feature>
<evidence type="ECO:0000256" key="2">
    <source>
        <dbReference type="ARBA" id="ARBA00008124"/>
    </source>
</evidence>
<protein>
    <submittedName>
        <fullName evidence="11">Galactose-3-O-sulfotransferase 3</fullName>
        <ecNumber evidence="11">2.8.2.-</ecNumber>
    </submittedName>
</protein>
<dbReference type="SUPFAM" id="SSF52540">
    <property type="entry name" value="P-loop containing nucleoside triphosphate hydrolases"/>
    <property type="match status" value="1"/>
</dbReference>
<dbReference type="EC" id="2.8.2.-" evidence="11"/>
<gene>
    <name evidence="11" type="ORF">MGAL_10B016165</name>
</gene>
<dbReference type="EMBL" id="UYJE01008966">
    <property type="protein sequence ID" value="VDI68843.1"/>
    <property type="molecule type" value="Genomic_DNA"/>
</dbReference>
<proteinExistence type="inferred from homology"/>
<keyword evidence="4 10" id="KW-0812">Transmembrane</keyword>
<name>A0A8B6GTT8_MYTGA</name>
<keyword evidence="9" id="KW-0325">Glycoprotein</keyword>
<sequence>MTRCKSTVNKPGSLFFLLTLLLVCVIFISLPFIGKHSTVIFYEAAFYNVSVEKNTHRYSSLGYPKALNIKTSKDQIKFRSVDKETTTTQITTTKQIDVSTEKLPTVRHVNKSSNVKVSQSIKVPTCYNPINHVAFLKVHKASSTTVMNIFLRYGDLHRLNIVLPRSVKQGAFNYLGYGVTVQKKRINKIPSNETYNILCNHAVYNKEAFSELLGPYSINIGIVRDPFTQFPSAAYYYGLLSRIKKRFGNIKKAEELLSKFLKSPDSFGSILHIHNGMFSDFGLPKKDFHNEDAINKRINDLDKEFALVMVTELFDESLILMRRILCWGIKDILYVPLNINKNKKQHPIVLSEDTKKNLFKYNYADFKLYIHFRDKMIEQIKDQGQDFYSEVRYFQKVHVIVTKFCHESSLKKYPSSASVLIKASIWNTDFTINSAECKFMMSSELPLLKGLMSKAETRYNNWLEAMLESFSGTSTAFIKRNVIS</sequence>
<comment type="subcellular location">
    <subcellularLocation>
        <location evidence="1">Golgi apparatus membrane</location>
        <topology evidence="1">Single-pass type II membrane protein</topology>
    </subcellularLocation>
</comment>
<comment type="similarity">
    <text evidence="2">Belongs to the galactose-3-O-sulfotransferase family.</text>
</comment>
<dbReference type="Gene3D" id="3.40.50.300">
    <property type="entry name" value="P-loop containing nucleotide triphosphate hydrolases"/>
    <property type="match status" value="1"/>
</dbReference>
<keyword evidence="12" id="KW-1185">Reference proteome</keyword>
<keyword evidence="3 11" id="KW-0808">Transferase</keyword>
<dbReference type="GO" id="GO:0001733">
    <property type="term" value="F:galactosylceramide sulfotransferase activity"/>
    <property type="evidence" value="ECO:0007669"/>
    <property type="project" value="InterPro"/>
</dbReference>
<dbReference type="OrthoDB" id="514299at2759"/>
<dbReference type="AlphaFoldDB" id="A0A8B6GTT8"/>
<keyword evidence="6 10" id="KW-1133">Transmembrane helix</keyword>
<evidence type="ECO:0000256" key="3">
    <source>
        <dbReference type="ARBA" id="ARBA00022679"/>
    </source>
</evidence>
<evidence type="ECO:0000256" key="6">
    <source>
        <dbReference type="ARBA" id="ARBA00022989"/>
    </source>
</evidence>
<evidence type="ECO:0000256" key="7">
    <source>
        <dbReference type="ARBA" id="ARBA00023034"/>
    </source>
</evidence>
<dbReference type="Proteomes" id="UP000596742">
    <property type="component" value="Unassembled WGS sequence"/>
</dbReference>
<comment type="caution">
    <text evidence="11">The sequence shown here is derived from an EMBL/GenBank/DDBJ whole genome shotgun (WGS) entry which is preliminary data.</text>
</comment>
<dbReference type="GO" id="GO:0000139">
    <property type="term" value="C:Golgi membrane"/>
    <property type="evidence" value="ECO:0007669"/>
    <property type="project" value="UniProtKB-SubCell"/>
</dbReference>
<evidence type="ECO:0000256" key="1">
    <source>
        <dbReference type="ARBA" id="ARBA00004323"/>
    </source>
</evidence>
<evidence type="ECO:0000313" key="12">
    <source>
        <dbReference type="Proteomes" id="UP000596742"/>
    </source>
</evidence>
<evidence type="ECO:0000256" key="9">
    <source>
        <dbReference type="ARBA" id="ARBA00023180"/>
    </source>
</evidence>
<dbReference type="PANTHER" id="PTHR14647">
    <property type="entry name" value="GALACTOSE-3-O-SULFOTRANSFERASE"/>
    <property type="match status" value="1"/>
</dbReference>
<dbReference type="PANTHER" id="PTHR14647:SF87">
    <property type="entry name" value="PUTATIVE-RELATED"/>
    <property type="match status" value="1"/>
</dbReference>
<evidence type="ECO:0000256" key="10">
    <source>
        <dbReference type="SAM" id="Phobius"/>
    </source>
</evidence>
<keyword evidence="7" id="KW-0333">Golgi apparatus</keyword>
<dbReference type="InterPro" id="IPR027417">
    <property type="entry name" value="P-loop_NTPase"/>
</dbReference>